<dbReference type="Proteomes" id="UP000269289">
    <property type="component" value="Unassembled WGS sequence"/>
</dbReference>
<protein>
    <recommendedName>
        <fullName evidence="2">cysteine-S-conjugate beta-lyase</fullName>
        <ecNumber evidence="2">4.4.1.13</ecNumber>
    </recommendedName>
</protein>
<dbReference type="PANTHER" id="PTHR43525">
    <property type="entry name" value="PROTEIN MALY"/>
    <property type="match status" value="1"/>
</dbReference>
<evidence type="ECO:0000256" key="2">
    <source>
        <dbReference type="ARBA" id="ARBA00012224"/>
    </source>
</evidence>
<dbReference type="GO" id="GO:0008483">
    <property type="term" value="F:transaminase activity"/>
    <property type="evidence" value="ECO:0007669"/>
    <property type="project" value="UniProtKB-KW"/>
</dbReference>
<dbReference type="EMBL" id="RFFI01000087">
    <property type="protein sequence ID" value="RMI06908.1"/>
    <property type="molecule type" value="Genomic_DNA"/>
</dbReference>
<proteinExistence type="inferred from homology"/>
<keyword evidence="7" id="KW-0808">Transferase</keyword>
<dbReference type="CDD" id="cd00609">
    <property type="entry name" value="AAT_like"/>
    <property type="match status" value="1"/>
</dbReference>
<accession>A0A3M2J8V6</accession>
<evidence type="ECO:0000256" key="1">
    <source>
        <dbReference type="ARBA" id="ARBA00001933"/>
    </source>
</evidence>
<dbReference type="Gene3D" id="3.40.640.10">
    <property type="entry name" value="Type I PLP-dependent aspartate aminotransferase-like (Major domain)"/>
    <property type="match status" value="1"/>
</dbReference>
<feature type="domain" description="Aminotransferase class I/classII large" evidence="6">
    <location>
        <begin position="62"/>
        <end position="353"/>
    </location>
</feature>
<comment type="caution">
    <text evidence="7">The sequence shown here is derived from an EMBL/GenBank/DDBJ whole genome shotgun (WGS) entry which is preliminary data.</text>
</comment>
<dbReference type="SUPFAM" id="SSF53383">
    <property type="entry name" value="PLP-dependent transferases"/>
    <property type="match status" value="1"/>
</dbReference>
<evidence type="ECO:0000313" key="7">
    <source>
        <dbReference type="EMBL" id="RMI06908.1"/>
    </source>
</evidence>
<dbReference type="Pfam" id="PF00155">
    <property type="entry name" value="Aminotran_1_2"/>
    <property type="match status" value="1"/>
</dbReference>
<keyword evidence="3" id="KW-0663">Pyridoxal phosphate</keyword>
<dbReference type="EC" id="4.4.1.13" evidence="2"/>
<keyword evidence="8" id="KW-1185">Reference proteome</keyword>
<dbReference type="PANTHER" id="PTHR43525:SF2">
    <property type="entry name" value="CYSTATHIONINE BETA-LYASE-RELATED"/>
    <property type="match status" value="1"/>
</dbReference>
<gene>
    <name evidence="7" type="ORF">EBM89_14580</name>
</gene>
<dbReference type="InterPro" id="IPR051798">
    <property type="entry name" value="Class-II_PLP-Dep_Aminotrans"/>
</dbReference>
<evidence type="ECO:0000256" key="5">
    <source>
        <dbReference type="ARBA" id="ARBA00037974"/>
    </source>
</evidence>
<evidence type="ECO:0000313" key="8">
    <source>
        <dbReference type="Proteomes" id="UP000269289"/>
    </source>
</evidence>
<dbReference type="GO" id="GO:0047804">
    <property type="term" value="F:cysteine-S-conjugate beta-lyase activity"/>
    <property type="evidence" value="ECO:0007669"/>
    <property type="project" value="UniProtKB-EC"/>
</dbReference>
<keyword evidence="4" id="KW-0456">Lyase</keyword>
<keyword evidence="7" id="KW-0032">Aminotransferase</keyword>
<dbReference type="AlphaFoldDB" id="A0A3M2J8V6"/>
<dbReference type="InterPro" id="IPR015424">
    <property type="entry name" value="PyrdxlP-dep_Trfase"/>
</dbReference>
<organism evidence="7 8">
    <name type="scientific">Cellulomonas triticagri</name>
    <dbReference type="NCBI Taxonomy" id="2483352"/>
    <lineage>
        <taxon>Bacteria</taxon>
        <taxon>Bacillati</taxon>
        <taxon>Actinomycetota</taxon>
        <taxon>Actinomycetes</taxon>
        <taxon>Micrococcales</taxon>
        <taxon>Cellulomonadaceae</taxon>
        <taxon>Cellulomonas</taxon>
    </lineage>
</organism>
<dbReference type="InterPro" id="IPR015421">
    <property type="entry name" value="PyrdxlP-dep_Trfase_major"/>
</dbReference>
<name>A0A3M2J8V6_9CELL</name>
<dbReference type="RefSeq" id="WP_122150167.1">
    <property type="nucleotide sequence ID" value="NZ_RFFI01000087.1"/>
</dbReference>
<comment type="similarity">
    <text evidence="5">Belongs to the class-II pyridoxal-phosphate-dependent aminotransferase family. MalY/PatB cystathionine beta-lyase subfamily.</text>
</comment>
<dbReference type="InterPro" id="IPR015422">
    <property type="entry name" value="PyrdxlP-dep_Trfase_small"/>
</dbReference>
<comment type="cofactor">
    <cofactor evidence="1">
        <name>pyridoxal 5'-phosphate</name>
        <dbReference type="ChEBI" id="CHEBI:597326"/>
    </cofactor>
</comment>
<sequence>MGWAGDRAPATGLPRPRDARSSAAAFAAAADRRTVADLRAAGSLKWTLAPDRIGAFVAEADFGTAPEVRAALHAAVDAERFGYLPPADDAALAAAFAGWARERYGWDVDPGRVRPVGDVMAAFRAAVRHLTAPGSAVVLPTPAYMPFLTVPGVLGRPVVQVPMVRDGDRLVHDLDGIGRALADGGGLLVLCNPHNPTGRVLDHDELRGIARVVDAHGARVLADEIHAPLVYAGRRHVPYATVSPEAAAHAVTAVSASKAWNLPGLKCAQVVLPPADLDRWHDVGEEYEHGASLLGVVASTAAYTAGGPWLDAAVTYLDGNRHELAALLATHLPEVRYTPPEGTYLAWLDVRGLGLGDHPGRVFAAAGVQLTDGPACGDAGRGHVRYTLATPRPVLRDTVAALAAAVRSG</sequence>
<evidence type="ECO:0000259" key="6">
    <source>
        <dbReference type="Pfam" id="PF00155"/>
    </source>
</evidence>
<evidence type="ECO:0000256" key="3">
    <source>
        <dbReference type="ARBA" id="ARBA00022898"/>
    </source>
</evidence>
<dbReference type="OrthoDB" id="3224382at2"/>
<dbReference type="Gene3D" id="3.90.1150.10">
    <property type="entry name" value="Aspartate Aminotransferase, domain 1"/>
    <property type="match status" value="1"/>
</dbReference>
<reference evidence="7 8" key="1">
    <citation type="submission" date="2018-10" db="EMBL/GenBank/DDBJ databases">
        <title>Isolation, diversity and antifungal activity of actinobacteria from wheat.</title>
        <authorList>
            <person name="Han C."/>
        </authorList>
    </citation>
    <scope>NUCLEOTIDE SEQUENCE [LARGE SCALE GENOMIC DNA]</scope>
    <source>
        <strain evidence="7 8">NEAU-YY56</strain>
    </source>
</reference>
<dbReference type="GO" id="GO:0030170">
    <property type="term" value="F:pyridoxal phosphate binding"/>
    <property type="evidence" value="ECO:0007669"/>
    <property type="project" value="InterPro"/>
</dbReference>
<evidence type="ECO:0000256" key="4">
    <source>
        <dbReference type="ARBA" id="ARBA00023239"/>
    </source>
</evidence>
<dbReference type="InterPro" id="IPR004839">
    <property type="entry name" value="Aminotransferase_I/II_large"/>
</dbReference>